<organism evidence="3 4">
    <name type="scientific">Parnassius apollo</name>
    <name type="common">Apollo butterfly</name>
    <name type="synonym">Papilio apollo</name>
    <dbReference type="NCBI Taxonomy" id="110799"/>
    <lineage>
        <taxon>Eukaryota</taxon>
        <taxon>Metazoa</taxon>
        <taxon>Ecdysozoa</taxon>
        <taxon>Arthropoda</taxon>
        <taxon>Hexapoda</taxon>
        <taxon>Insecta</taxon>
        <taxon>Pterygota</taxon>
        <taxon>Neoptera</taxon>
        <taxon>Endopterygota</taxon>
        <taxon>Lepidoptera</taxon>
        <taxon>Glossata</taxon>
        <taxon>Ditrysia</taxon>
        <taxon>Papilionoidea</taxon>
        <taxon>Papilionidae</taxon>
        <taxon>Parnassiinae</taxon>
        <taxon>Parnassini</taxon>
        <taxon>Parnassius</taxon>
        <taxon>Parnassius</taxon>
    </lineage>
</organism>
<dbReference type="OrthoDB" id="118105at2759"/>
<dbReference type="AlphaFoldDB" id="A0A8S3XHW4"/>
<evidence type="ECO:0000313" key="3">
    <source>
        <dbReference type="EMBL" id="CAG5026241.1"/>
    </source>
</evidence>
<evidence type="ECO:0000256" key="1">
    <source>
        <dbReference type="SAM" id="MobiDB-lite"/>
    </source>
</evidence>
<feature type="compositionally biased region" description="Basic and acidic residues" evidence="1">
    <location>
        <begin position="42"/>
        <end position="54"/>
    </location>
</feature>
<accession>A0A8S3XHW4</accession>
<gene>
    <name evidence="3" type="ORF">PAPOLLO_LOCUS18565</name>
</gene>
<feature type="region of interest" description="Disordered" evidence="1">
    <location>
        <begin position="309"/>
        <end position="330"/>
    </location>
</feature>
<feature type="domain" description="MADF" evidence="2">
    <location>
        <begin position="204"/>
        <end position="307"/>
    </location>
</feature>
<dbReference type="EMBL" id="CAJQZP010001176">
    <property type="protein sequence ID" value="CAG5026241.1"/>
    <property type="molecule type" value="Genomic_DNA"/>
</dbReference>
<feature type="compositionally biased region" description="Acidic residues" evidence="1">
    <location>
        <begin position="25"/>
        <end position="39"/>
    </location>
</feature>
<dbReference type="Pfam" id="PF10545">
    <property type="entry name" value="MADF_DNA_bdg"/>
    <property type="match status" value="1"/>
</dbReference>
<evidence type="ECO:0000259" key="2">
    <source>
        <dbReference type="PROSITE" id="PS51029"/>
    </source>
</evidence>
<dbReference type="PROSITE" id="PS51029">
    <property type="entry name" value="MADF"/>
    <property type="match status" value="1"/>
</dbReference>
<dbReference type="SMART" id="SM00595">
    <property type="entry name" value="MADF"/>
    <property type="match status" value="1"/>
</dbReference>
<feature type="compositionally biased region" description="Acidic residues" evidence="1">
    <location>
        <begin position="55"/>
        <end position="69"/>
    </location>
</feature>
<reference evidence="3" key="1">
    <citation type="submission" date="2021-04" db="EMBL/GenBank/DDBJ databases">
        <authorList>
            <person name="Tunstrom K."/>
        </authorList>
    </citation>
    <scope>NUCLEOTIDE SEQUENCE</scope>
</reference>
<feature type="region of interest" description="Disordered" evidence="1">
    <location>
        <begin position="452"/>
        <end position="487"/>
    </location>
</feature>
<dbReference type="InterPro" id="IPR006578">
    <property type="entry name" value="MADF-dom"/>
</dbReference>
<proteinExistence type="predicted"/>
<feature type="compositionally biased region" description="Low complexity" evidence="1">
    <location>
        <begin position="454"/>
        <end position="487"/>
    </location>
</feature>
<name>A0A8S3XHW4_PARAO</name>
<protein>
    <submittedName>
        <fullName evidence="3">(apollo) hypothetical protein</fullName>
    </submittedName>
</protein>
<sequence>MSRTTRKKLKDDDIENMLMRLEAGEISEDDAESDEDDLDFYPSRKDLQAVLEDKEVSDEEEVPETEECPDPPLVHEEIYQQASTSRSNVFPQINTRNLIWKKRSLEYKEESIAFLGSTELGPELMKLETPLQFFSQYFSEDLLKKIVEETNKYSTQTNIDRPVLDEIKSRAEQNITIAQNMADLNLLTSTTSHITTICDSPDKQISDNLQERPFLWDKTEDVYEDKNLKLAAWREVCLILKPNFDELDEKERKQYGKQVSTKLNNIRDSWLKTVKKQKDESKSTSSAKKTRNYLYHEQLMFLIKVSEPRPPHESVSKKARTETEVGMESDFRSPLVKDKRKIDNKEVNNRMVKFLDSRINPEKENHHLSFFKGIIPILNTITIEETLEFQASVMTMLQKIKSRNYERPNYGHWRDSYYNQMTGPDQYSGYYTHNSVNQQATPTHINTTLDFLRNNNSPTTSIPSTSSQTSNPIPASPSASSNHSIHSQVSDYLDFEGI</sequence>
<keyword evidence="4" id="KW-1185">Reference proteome</keyword>
<dbReference type="Proteomes" id="UP000691718">
    <property type="component" value="Unassembled WGS sequence"/>
</dbReference>
<evidence type="ECO:0000313" key="4">
    <source>
        <dbReference type="Proteomes" id="UP000691718"/>
    </source>
</evidence>
<feature type="region of interest" description="Disordered" evidence="1">
    <location>
        <begin position="22"/>
        <end position="71"/>
    </location>
</feature>
<comment type="caution">
    <text evidence="3">The sequence shown here is derived from an EMBL/GenBank/DDBJ whole genome shotgun (WGS) entry which is preliminary data.</text>
</comment>